<dbReference type="EMBL" id="UZAM01011766">
    <property type="protein sequence ID" value="VDP18109.1"/>
    <property type="molecule type" value="Genomic_DNA"/>
</dbReference>
<proteinExistence type="predicted"/>
<protein>
    <submittedName>
        <fullName evidence="3">DUF3456 domain-containing protein</fullName>
    </submittedName>
</protein>
<gene>
    <name evidence="1" type="ORF">SBAD_LOCUS8594</name>
</gene>
<keyword evidence="2" id="KW-1185">Reference proteome</keyword>
<accession>A0A183IY96</accession>
<name>A0A183IY96_9BILA</name>
<dbReference type="AlphaFoldDB" id="A0A183IY96"/>
<reference evidence="1 2" key="2">
    <citation type="submission" date="2018-11" db="EMBL/GenBank/DDBJ databases">
        <authorList>
            <consortium name="Pathogen Informatics"/>
        </authorList>
    </citation>
    <scope>NUCLEOTIDE SEQUENCE [LARGE SCALE GENOMIC DNA]</scope>
</reference>
<evidence type="ECO:0000313" key="3">
    <source>
        <dbReference type="WBParaSite" id="SBAD_0000890501-mRNA-1"/>
    </source>
</evidence>
<dbReference type="WBParaSite" id="SBAD_0000890501-mRNA-1">
    <property type="protein sequence ID" value="SBAD_0000890501-mRNA-1"/>
    <property type="gene ID" value="SBAD_0000890501"/>
</dbReference>
<dbReference type="OrthoDB" id="197155at2759"/>
<evidence type="ECO:0000313" key="1">
    <source>
        <dbReference type="EMBL" id="VDP18109.1"/>
    </source>
</evidence>
<evidence type="ECO:0000313" key="2">
    <source>
        <dbReference type="Proteomes" id="UP000270296"/>
    </source>
</evidence>
<reference evidence="3" key="1">
    <citation type="submission" date="2016-06" db="UniProtKB">
        <authorList>
            <consortium name="WormBaseParasite"/>
        </authorList>
    </citation>
    <scope>IDENTIFICATION</scope>
</reference>
<sequence>MPYPVRVHTSTSNASLADEYHAVKQLTLGFSVDYQKSNSSLRRISSAIKHQSSKASDICQAVDELELETLQHSSKNDKANEIRSKNLDEIHAVLEYTAEHEALMAFYYLDEKNQVKITEIYDADDEQGEKLFA</sequence>
<dbReference type="Proteomes" id="UP000270296">
    <property type="component" value="Unassembled WGS sequence"/>
</dbReference>
<organism evidence="3">
    <name type="scientific">Soboliphyme baturini</name>
    <dbReference type="NCBI Taxonomy" id="241478"/>
    <lineage>
        <taxon>Eukaryota</taxon>
        <taxon>Metazoa</taxon>
        <taxon>Ecdysozoa</taxon>
        <taxon>Nematoda</taxon>
        <taxon>Enoplea</taxon>
        <taxon>Dorylaimia</taxon>
        <taxon>Dioctophymatida</taxon>
        <taxon>Dioctophymatoidea</taxon>
        <taxon>Soboliphymatidae</taxon>
        <taxon>Soboliphyme</taxon>
    </lineage>
</organism>